<comment type="caution">
    <text evidence="2">The sequence shown here is derived from an EMBL/GenBank/DDBJ whole genome shotgun (WGS) entry which is preliminary data.</text>
</comment>
<dbReference type="AlphaFoldDB" id="X0YXE5"/>
<accession>X0YXE5</accession>
<evidence type="ECO:0000256" key="1">
    <source>
        <dbReference type="SAM" id="MobiDB-lite"/>
    </source>
</evidence>
<feature type="compositionally biased region" description="Basic and acidic residues" evidence="1">
    <location>
        <begin position="1"/>
        <end position="17"/>
    </location>
</feature>
<protein>
    <submittedName>
        <fullName evidence="2">Uncharacterized protein</fullName>
    </submittedName>
</protein>
<name>X0YXE5_9ZZZZ</name>
<organism evidence="2">
    <name type="scientific">marine sediment metagenome</name>
    <dbReference type="NCBI Taxonomy" id="412755"/>
    <lineage>
        <taxon>unclassified sequences</taxon>
        <taxon>metagenomes</taxon>
        <taxon>ecological metagenomes</taxon>
    </lineage>
</organism>
<proteinExistence type="predicted"/>
<reference evidence="2" key="1">
    <citation type="journal article" date="2014" name="Front. Microbiol.">
        <title>High frequency of phylogenetically diverse reductive dehalogenase-homologous genes in deep subseafloor sedimentary metagenomes.</title>
        <authorList>
            <person name="Kawai M."/>
            <person name="Futagami T."/>
            <person name="Toyoda A."/>
            <person name="Takaki Y."/>
            <person name="Nishi S."/>
            <person name="Hori S."/>
            <person name="Arai W."/>
            <person name="Tsubouchi T."/>
            <person name="Morono Y."/>
            <person name="Uchiyama I."/>
            <person name="Ito T."/>
            <person name="Fujiyama A."/>
            <person name="Inagaki F."/>
            <person name="Takami H."/>
        </authorList>
    </citation>
    <scope>NUCLEOTIDE SEQUENCE</scope>
    <source>
        <strain evidence="2">Expedition CK06-06</strain>
    </source>
</reference>
<evidence type="ECO:0000313" key="2">
    <source>
        <dbReference type="EMBL" id="GAG51227.1"/>
    </source>
</evidence>
<dbReference type="EMBL" id="BARS01056058">
    <property type="protein sequence ID" value="GAG51227.1"/>
    <property type="molecule type" value="Genomic_DNA"/>
</dbReference>
<gene>
    <name evidence="2" type="ORF">S01H1_82654</name>
</gene>
<feature type="region of interest" description="Disordered" evidence="1">
    <location>
        <begin position="1"/>
        <end position="20"/>
    </location>
</feature>
<sequence>MKPKTKDMAQLEVKESDNSQTVDNTGKVIIISVLAQRQSQ</sequence>